<dbReference type="Gene3D" id="3.40.50.620">
    <property type="entry name" value="HUPs"/>
    <property type="match status" value="2"/>
</dbReference>
<dbReference type="AlphaFoldDB" id="A0A8J8GP62"/>
<dbReference type="SUPFAM" id="SSF52402">
    <property type="entry name" value="Adenine nucleotide alpha hydrolases-like"/>
    <property type="match status" value="2"/>
</dbReference>
<accession>A0A8J8GP62</accession>
<sequence>MYDRILIAVDGSDEAARAAERGLEFARVFDAAVDVVYVVESKALRVASPGGETARLREQGEAALEEIEALASDFDRPVTTELAEGKPADQIVAFASDRDADLIVVGRQGLTRLGKRLLGGVTERLLHRSDVPVFVVPKGASDAVTDYSDLLVPTDGSERAAVAGRHGAAVAQRYGSTVHVLNVVDLQAAGGAFAAGGLREEFVERLEADGEEVVEDAAAEIEDAAPAVTTAVVRTASFDGVPAGVREYVVEADIDLLVMGARSRSSLGRRILGSITSTLLRIVDVPVLFVVRSS</sequence>
<organism evidence="3 4">
    <name type="scientific">Haloterrigena gelatinilytica</name>
    <dbReference type="NCBI Taxonomy" id="2741724"/>
    <lineage>
        <taxon>Archaea</taxon>
        <taxon>Methanobacteriati</taxon>
        <taxon>Methanobacteriota</taxon>
        <taxon>Stenosarchaea group</taxon>
        <taxon>Halobacteria</taxon>
        <taxon>Halobacteriales</taxon>
        <taxon>Natrialbaceae</taxon>
        <taxon>Haloterrigena</taxon>
    </lineage>
</organism>
<dbReference type="Proteomes" id="UP000728647">
    <property type="component" value="Unassembled WGS sequence"/>
</dbReference>
<protein>
    <submittedName>
        <fullName evidence="3">Universal stress protein</fullName>
    </submittedName>
</protein>
<dbReference type="PANTHER" id="PTHR46268:SF6">
    <property type="entry name" value="UNIVERSAL STRESS PROTEIN UP12"/>
    <property type="match status" value="1"/>
</dbReference>
<evidence type="ECO:0000313" key="4">
    <source>
        <dbReference type="Proteomes" id="UP000728647"/>
    </source>
</evidence>
<comment type="similarity">
    <text evidence="1">Belongs to the universal stress protein A family.</text>
</comment>
<name>A0A8J8GP62_9EURY</name>
<dbReference type="RefSeq" id="WP_174703364.1">
    <property type="nucleotide sequence ID" value="NZ_JABURA010000003.1"/>
</dbReference>
<dbReference type="InterPro" id="IPR014729">
    <property type="entry name" value="Rossmann-like_a/b/a_fold"/>
</dbReference>
<evidence type="ECO:0000256" key="1">
    <source>
        <dbReference type="ARBA" id="ARBA00008791"/>
    </source>
</evidence>
<proteinExistence type="inferred from homology"/>
<feature type="domain" description="UspA" evidence="2">
    <location>
        <begin position="147"/>
        <end position="290"/>
    </location>
</feature>
<dbReference type="Pfam" id="PF00582">
    <property type="entry name" value="Usp"/>
    <property type="match status" value="2"/>
</dbReference>
<dbReference type="EMBL" id="JABURA010000003">
    <property type="protein sequence ID" value="NUB93709.1"/>
    <property type="molecule type" value="Genomic_DNA"/>
</dbReference>
<dbReference type="OrthoDB" id="105697at2157"/>
<comment type="caution">
    <text evidence="3">The sequence shown here is derived from an EMBL/GenBank/DDBJ whole genome shotgun (WGS) entry which is preliminary data.</text>
</comment>
<feature type="domain" description="UspA" evidence="2">
    <location>
        <begin position="1"/>
        <end position="137"/>
    </location>
</feature>
<evidence type="ECO:0000313" key="3">
    <source>
        <dbReference type="EMBL" id="NUB93709.1"/>
    </source>
</evidence>
<dbReference type="InterPro" id="IPR006015">
    <property type="entry name" value="Universal_stress_UspA"/>
</dbReference>
<dbReference type="PANTHER" id="PTHR46268">
    <property type="entry name" value="STRESS RESPONSE PROTEIN NHAX"/>
    <property type="match status" value="1"/>
</dbReference>
<gene>
    <name evidence="3" type="ORF">HT576_22270</name>
</gene>
<dbReference type="InterPro" id="IPR006016">
    <property type="entry name" value="UspA"/>
</dbReference>
<evidence type="ECO:0000259" key="2">
    <source>
        <dbReference type="Pfam" id="PF00582"/>
    </source>
</evidence>
<reference evidence="3" key="1">
    <citation type="submission" date="2020-06" db="EMBL/GenBank/DDBJ databases">
        <title>Haloterrigena sp. nov., an extremely halophilic archaeon isolated from a saline sediment.</title>
        <authorList>
            <person name="Liu B.-B."/>
        </authorList>
    </citation>
    <scope>NUCLEOTIDE SEQUENCE</scope>
    <source>
        <strain evidence="3">SYSU A121-1</strain>
    </source>
</reference>
<dbReference type="CDD" id="cd00293">
    <property type="entry name" value="USP-like"/>
    <property type="match status" value="2"/>
</dbReference>
<dbReference type="PRINTS" id="PR01438">
    <property type="entry name" value="UNVRSLSTRESS"/>
</dbReference>